<sequence>MDGISPYHLAVGQLVGRYLDEASGDESQQEAALPQRDIEGLGRALLQEITSRESATHPALHTVFQKLKDHIRETRSIAIVVEGCLEQLQGLTTPDDLLEFVHGDLAVRVGNFTQVDAPERAAADCSSIMGMFLRQCTISFDSLSFEATCQLLHSLQLYLQEAGADPAHKGSCPQWMSPPVSDPVLQTPAAVDDRLNKCLAQAERQLWRVPGAALDKTADAVQALAPRNAKASLLRHKAAMLRSDFLQARDALHQYFDLSSTDGVEVPVGKGPHPTPPPSGRFQSALLSLGALHIQCGHIQEAMLSLNETVRIAQQHGDDVTLAHTLAALCHLLASTPPSATHPLVEPTPTQLPQAAHHSQLLRLLRRCLRRARQLQLPHLVAFAQLALAKFALQHHLQPPSAKAQAQDTSHHKDRALPATAAALQEVGKLEQATRLAAAVPHAPNAAGQGNPITPWPPGANPGFAPGAPSDPFSGTHPVFRQDSSSTQGASAEAVAQLAGSAHLLRGAAWLQNGSRSMAVAAASTYLRCYRHIGPSEDVCLAYAQLATHALAQHGYAAAQALVDEAREDYPHCESRSLAMARLAITHQRACAHRNVHGALQAAANMAALASPTDSTHLELRQAAAMEAELASAEALIVGDRHEEAAAAAYDLFELSQEAGQQEAAVRSLLLLGRVHLCAGAPLAALPHLLAALHHSSTLHFGLLHAEAVVGLAEVWLSLGRGHALRSLQQLQTMLPCILAEGDGSLRARALRLQAECLMINISSAQELTSHATDVLQALSEAAREWEELENFRNAAEAKHVAALVCDATGDSAGRNKAAAASLQLSQQVHPWISSQC</sequence>
<keyword evidence="4" id="KW-0498">Mitosis</keyword>
<dbReference type="GO" id="GO:0045842">
    <property type="term" value="P:positive regulation of mitotic metaphase/anaphase transition"/>
    <property type="evidence" value="ECO:0007669"/>
    <property type="project" value="TreeGrafter"/>
</dbReference>
<evidence type="ECO:0000256" key="3">
    <source>
        <dbReference type="ARBA" id="ARBA00022618"/>
    </source>
</evidence>
<evidence type="ECO:0000256" key="5">
    <source>
        <dbReference type="ARBA" id="ARBA00022786"/>
    </source>
</evidence>
<dbReference type="InterPro" id="IPR026000">
    <property type="entry name" value="Apc5_dom"/>
</dbReference>
<evidence type="ECO:0000313" key="10">
    <source>
        <dbReference type="Proteomes" id="UP001438707"/>
    </source>
</evidence>
<dbReference type="GO" id="GO:0005680">
    <property type="term" value="C:anaphase-promoting complex"/>
    <property type="evidence" value="ECO:0007669"/>
    <property type="project" value="InterPro"/>
</dbReference>
<keyword evidence="5" id="KW-0833">Ubl conjugation pathway</keyword>
<keyword evidence="10" id="KW-1185">Reference proteome</keyword>
<evidence type="ECO:0000259" key="8">
    <source>
        <dbReference type="Pfam" id="PF12862"/>
    </source>
</evidence>
<reference evidence="9 10" key="1">
    <citation type="journal article" date="2024" name="Nat. Commun.">
        <title>Phylogenomics reveals the evolutionary origins of lichenization in chlorophyte algae.</title>
        <authorList>
            <person name="Puginier C."/>
            <person name="Libourel C."/>
            <person name="Otte J."/>
            <person name="Skaloud P."/>
            <person name="Haon M."/>
            <person name="Grisel S."/>
            <person name="Petersen M."/>
            <person name="Berrin J.G."/>
            <person name="Delaux P.M."/>
            <person name="Dal Grande F."/>
            <person name="Keller J."/>
        </authorList>
    </citation>
    <scope>NUCLEOTIDE SEQUENCE [LARGE SCALE GENOMIC DNA]</scope>
    <source>
        <strain evidence="9 10">SAG 2145</strain>
    </source>
</reference>
<evidence type="ECO:0000313" key="9">
    <source>
        <dbReference type="EMBL" id="KAK9821856.1"/>
    </source>
</evidence>
<dbReference type="AlphaFoldDB" id="A0AAW1QL78"/>
<keyword evidence="6" id="KW-0131">Cell cycle</keyword>
<protein>
    <recommendedName>
        <fullName evidence="2">Anaphase-promoting complex subunit 5</fullName>
    </recommendedName>
</protein>
<dbReference type="InterPro" id="IPR037679">
    <property type="entry name" value="Apc5"/>
</dbReference>
<keyword evidence="3" id="KW-0132">Cell division</keyword>
<dbReference type="PANTHER" id="PTHR12830:SF9">
    <property type="entry name" value="ANAPHASE-PROMOTING COMPLEX SUBUNIT 5"/>
    <property type="match status" value="1"/>
</dbReference>
<dbReference type="GO" id="GO:0051301">
    <property type="term" value="P:cell division"/>
    <property type="evidence" value="ECO:0007669"/>
    <property type="project" value="UniProtKB-KW"/>
</dbReference>
<dbReference type="GO" id="GO:0031145">
    <property type="term" value="P:anaphase-promoting complex-dependent catabolic process"/>
    <property type="evidence" value="ECO:0007669"/>
    <property type="project" value="TreeGrafter"/>
</dbReference>
<proteinExistence type="inferred from homology"/>
<comment type="similarity">
    <text evidence="1">Belongs to the APC5 family.</text>
</comment>
<evidence type="ECO:0000256" key="7">
    <source>
        <dbReference type="SAM" id="MobiDB-lite"/>
    </source>
</evidence>
<feature type="domain" description="Anaphase-promoting complex subunit 5" evidence="8">
    <location>
        <begin position="234"/>
        <end position="334"/>
    </location>
</feature>
<dbReference type="PANTHER" id="PTHR12830">
    <property type="entry name" value="ANAPHASE-PROMOTING COMPLEX SUBUNIT 5"/>
    <property type="match status" value="1"/>
</dbReference>
<dbReference type="Pfam" id="PF12862">
    <property type="entry name" value="ANAPC5"/>
    <property type="match status" value="1"/>
</dbReference>
<organism evidence="9 10">
    <name type="scientific">Apatococcus lobatus</name>
    <dbReference type="NCBI Taxonomy" id="904363"/>
    <lineage>
        <taxon>Eukaryota</taxon>
        <taxon>Viridiplantae</taxon>
        <taxon>Chlorophyta</taxon>
        <taxon>core chlorophytes</taxon>
        <taxon>Trebouxiophyceae</taxon>
        <taxon>Chlorellales</taxon>
        <taxon>Chlorellaceae</taxon>
        <taxon>Apatococcus</taxon>
    </lineage>
</organism>
<evidence type="ECO:0000256" key="1">
    <source>
        <dbReference type="ARBA" id="ARBA00007450"/>
    </source>
</evidence>
<evidence type="ECO:0000256" key="2">
    <source>
        <dbReference type="ARBA" id="ARBA00016066"/>
    </source>
</evidence>
<gene>
    <name evidence="9" type="ORF">WJX74_005846</name>
</gene>
<name>A0AAW1QL78_9CHLO</name>
<dbReference type="EMBL" id="JALJOS010000035">
    <property type="protein sequence ID" value="KAK9821856.1"/>
    <property type="molecule type" value="Genomic_DNA"/>
</dbReference>
<feature type="region of interest" description="Disordered" evidence="7">
    <location>
        <begin position="443"/>
        <end position="492"/>
    </location>
</feature>
<accession>A0AAW1QL78</accession>
<dbReference type="Proteomes" id="UP001438707">
    <property type="component" value="Unassembled WGS sequence"/>
</dbReference>
<evidence type="ECO:0000256" key="6">
    <source>
        <dbReference type="ARBA" id="ARBA00023306"/>
    </source>
</evidence>
<comment type="caution">
    <text evidence="9">The sequence shown here is derived from an EMBL/GenBank/DDBJ whole genome shotgun (WGS) entry which is preliminary data.</text>
</comment>
<evidence type="ECO:0000256" key="4">
    <source>
        <dbReference type="ARBA" id="ARBA00022776"/>
    </source>
</evidence>
<dbReference type="GO" id="GO:0070979">
    <property type="term" value="P:protein K11-linked ubiquitination"/>
    <property type="evidence" value="ECO:0007669"/>
    <property type="project" value="TreeGrafter"/>
</dbReference>